<accession>A0A0B8NZZ8</accession>
<feature type="transmembrane region" description="Helical" evidence="1">
    <location>
        <begin position="197"/>
        <end position="214"/>
    </location>
</feature>
<protein>
    <submittedName>
        <fullName evidence="3">Uncharacterized protein</fullName>
    </submittedName>
</protein>
<feature type="transmembrane region" description="Helical" evidence="1">
    <location>
        <begin position="167"/>
        <end position="185"/>
    </location>
</feature>
<feature type="chain" id="PRO_5002122768" evidence="2">
    <location>
        <begin position="22"/>
        <end position="304"/>
    </location>
</feature>
<keyword evidence="1" id="KW-0812">Transmembrane</keyword>
<name>A0A0B8NZZ8_9VIBR</name>
<dbReference type="Proteomes" id="UP000031671">
    <property type="component" value="Unassembled WGS sequence"/>
</dbReference>
<evidence type="ECO:0000256" key="1">
    <source>
        <dbReference type="SAM" id="Phobius"/>
    </source>
</evidence>
<keyword evidence="1" id="KW-0472">Membrane</keyword>
<dbReference type="RefSeq" id="WP_261835218.1">
    <property type="nucleotide sequence ID" value="NZ_AP024881.1"/>
</dbReference>
<comment type="caution">
    <text evidence="3">The sequence shown here is derived from an EMBL/GenBank/DDBJ whole genome shotgun (WGS) entry which is preliminary data.</text>
</comment>
<proteinExistence type="predicted"/>
<keyword evidence="2" id="KW-0732">Signal</keyword>
<reference evidence="3 4" key="1">
    <citation type="submission" date="2015-01" db="EMBL/GenBank/DDBJ databases">
        <title>Vibrio sp. C1 JCM 19231 whole genome shotgun sequence.</title>
        <authorList>
            <person name="Sawabe T."/>
            <person name="Meirelles P."/>
            <person name="Feng G."/>
            <person name="Sayaka M."/>
            <person name="Hattori M."/>
            <person name="Ohkuma M."/>
        </authorList>
    </citation>
    <scope>NUCLEOTIDE SEQUENCE [LARGE SCALE GENOMIC DNA]</scope>
    <source>
        <strain evidence="4">JCM 19231</strain>
    </source>
</reference>
<keyword evidence="1" id="KW-1133">Transmembrane helix</keyword>
<feature type="transmembrane region" description="Helical" evidence="1">
    <location>
        <begin position="142"/>
        <end position="160"/>
    </location>
</feature>
<reference evidence="3 4" key="2">
    <citation type="submission" date="2015-01" db="EMBL/GenBank/DDBJ databases">
        <authorList>
            <consortium name="NBRP consortium"/>
            <person name="Sawabe T."/>
            <person name="Meirelles P."/>
            <person name="Feng G."/>
            <person name="Sayaka M."/>
            <person name="Hattori M."/>
            <person name="Ohkuma M."/>
        </authorList>
    </citation>
    <scope>NUCLEOTIDE SEQUENCE [LARGE SCALE GENOMIC DNA]</scope>
    <source>
        <strain evidence="4">JCM 19231</strain>
    </source>
</reference>
<feature type="signal peptide" evidence="2">
    <location>
        <begin position="1"/>
        <end position="21"/>
    </location>
</feature>
<organism evidence="3 4">
    <name type="scientific">Vibrio ishigakensis</name>
    <dbReference type="NCBI Taxonomy" id="1481914"/>
    <lineage>
        <taxon>Bacteria</taxon>
        <taxon>Pseudomonadati</taxon>
        <taxon>Pseudomonadota</taxon>
        <taxon>Gammaproteobacteria</taxon>
        <taxon>Vibrionales</taxon>
        <taxon>Vibrionaceae</taxon>
        <taxon>Vibrio</taxon>
    </lineage>
</organism>
<sequence length="304" mass="34440">MSIILRLLSLLLLLISSYSSAHSVESIYIAVHESQPTKYDIVVTPGASLRIENIPKLVFPSSCDNTSTIKQLYNLDCESDINGVRIDLDYPHDRLDLNIVVHYRNYLGEQNTFRLEHQNYFSFDGKIKATDLLSRFNPHSKLSIFTEVEFVMTAFALVFFSLGMKALVFSSSLFIALFYLGSVYVGGKIYYIDPKLASEYTYLCLAFVSYLSLFSKTDNYTKSFLIASIGFFKGIALSSNVNIDSIHIIVISYILGLIFLGVTITFVIRTLSLYINDVKLSNFVAITLGVFSCYLYSPYKFFLF</sequence>
<keyword evidence="4" id="KW-1185">Reference proteome</keyword>
<feature type="transmembrane region" description="Helical" evidence="1">
    <location>
        <begin position="223"/>
        <end position="240"/>
    </location>
</feature>
<feature type="transmembrane region" description="Helical" evidence="1">
    <location>
        <begin position="280"/>
        <end position="297"/>
    </location>
</feature>
<evidence type="ECO:0000256" key="2">
    <source>
        <dbReference type="SAM" id="SignalP"/>
    </source>
</evidence>
<feature type="transmembrane region" description="Helical" evidence="1">
    <location>
        <begin position="246"/>
        <end position="268"/>
    </location>
</feature>
<dbReference type="AlphaFoldDB" id="A0A0B8NZZ8"/>
<dbReference type="EMBL" id="BBRZ01000033">
    <property type="protein sequence ID" value="GAM56623.1"/>
    <property type="molecule type" value="Genomic_DNA"/>
</dbReference>
<evidence type="ECO:0000313" key="3">
    <source>
        <dbReference type="EMBL" id="GAM56623.1"/>
    </source>
</evidence>
<evidence type="ECO:0000313" key="4">
    <source>
        <dbReference type="Proteomes" id="UP000031671"/>
    </source>
</evidence>
<gene>
    <name evidence="3" type="ORF">JCM19231_5202</name>
</gene>